<sequence>MRAAADALPDGDGVAVFTRACLAATRQTDAAGHAGLFPGVAGAGELELRLARRYAAAVDAAAVGLPVPACWRPLFQLRHHPGVRPLQFALAGLNAQVGHDLVLAVVDACQALGCEPARLESDFDRLGAALTGLEEHIREHLAPGPETLDVTDPLAHLAGVWSLERAREGAWAAARMLWGARRAPEFARECAERLDAGTGLVGRCLLTPLG</sequence>
<dbReference type="Pfam" id="PF19458">
    <property type="entry name" value="DUF5995"/>
    <property type="match status" value="1"/>
</dbReference>
<evidence type="ECO:0000313" key="2">
    <source>
        <dbReference type="Proteomes" id="UP000320888"/>
    </source>
</evidence>
<dbReference type="InterPro" id="IPR046037">
    <property type="entry name" value="DUF5995"/>
</dbReference>
<dbReference type="EMBL" id="VKLS01000442">
    <property type="protein sequence ID" value="TSB32914.1"/>
    <property type="molecule type" value="Genomic_DNA"/>
</dbReference>
<reference evidence="1 2" key="1">
    <citation type="submission" date="2019-07" db="EMBL/GenBank/DDBJ databases">
        <title>Draft genome for Streptomyces benahoarensis MZ03-48.</title>
        <authorList>
            <person name="Gonzalez-Pimentel J.L."/>
        </authorList>
    </citation>
    <scope>NUCLEOTIDE SEQUENCE [LARGE SCALE GENOMIC DNA]</scope>
    <source>
        <strain evidence="1 2">MZ03-48</strain>
    </source>
</reference>
<accession>A0A553YUR1</accession>
<dbReference type="Proteomes" id="UP000320888">
    <property type="component" value="Unassembled WGS sequence"/>
</dbReference>
<name>A0A553YUR1_9ACTN</name>
<evidence type="ECO:0000313" key="1">
    <source>
        <dbReference type="EMBL" id="TSB32914.1"/>
    </source>
</evidence>
<proteinExistence type="predicted"/>
<dbReference type="OrthoDB" id="583431at2"/>
<gene>
    <name evidence="1" type="ORF">FNZ23_24565</name>
</gene>
<dbReference type="AlphaFoldDB" id="A0A553YUR1"/>
<organism evidence="1 2">
    <name type="scientific">Streptomyces benahoarensis</name>
    <dbReference type="NCBI Taxonomy" id="2595054"/>
    <lineage>
        <taxon>Bacteria</taxon>
        <taxon>Bacillati</taxon>
        <taxon>Actinomycetota</taxon>
        <taxon>Actinomycetes</taxon>
        <taxon>Kitasatosporales</taxon>
        <taxon>Streptomycetaceae</taxon>
        <taxon>Streptomyces</taxon>
    </lineage>
</organism>
<comment type="caution">
    <text evidence="1">The sequence shown here is derived from an EMBL/GenBank/DDBJ whole genome shotgun (WGS) entry which is preliminary data.</text>
</comment>
<protein>
    <submittedName>
        <fullName evidence="1">Uncharacterized protein</fullName>
    </submittedName>
</protein>
<keyword evidence="2" id="KW-1185">Reference proteome</keyword>